<feature type="region of interest" description="Disordered" evidence="1">
    <location>
        <begin position="39"/>
        <end position="67"/>
    </location>
</feature>
<feature type="signal peptide" evidence="2">
    <location>
        <begin position="1"/>
        <end position="20"/>
    </location>
</feature>
<gene>
    <name evidence="3" type="ORF">E2C01_052941</name>
</gene>
<comment type="caution">
    <text evidence="3">The sequence shown here is derived from an EMBL/GenBank/DDBJ whole genome shotgun (WGS) entry which is preliminary data.</text>
</comment>
<dbReference type="Proteomes" id="UP000324222">
    <property type="component" value="Unassembled WGS sequence"/>
</dbReference>
<reference evidence="3 4" key="1">
    <citation type="submission" date="2019-05" db="EMBL/GenBank/DDBJ databases">
        <title>Another draft genome of Portunus trituberculatus and its Hox gene families provides insights of decapod evolution.</title>
        <authorList>
            <person name="Jeong J.-H."/>
            <person name="Song I."/>
            <person name="Kim S."/>
            <person name="Choi T."/>
            <person name="Kim D."/>
            <person name="Ryu S."/>
            <person name="Kim W."/>
        </authorList>
    </citation>
    <scope>NUCLEOTIDE SEQUENCE [LARGE SCALE GENOMIC DNA]</scope>
    <source>
        <tissue evidence="3">Muscle</tissue>
    </source>
</reference>
<keyword evidence="2" id="KW-0732">Signal</keyword>
<keyword evidence="4" id="KW-1185">Reference proteome</keyword>
<evidence type="ECO:0000313" key="3">
    <source>
        <dbReference type="EMBL" id="MPC58928.1"/>
    </source>
</evidence>
<sequence length="67" mass="6954">MISVEIFSTVAVALVGEVLGSSVTSQQNRLPASVNIGKAARMQARPSQSNETTSPLSQAHLSLTATN</sequence>
<evidence type="ECO:0000256" key="2">
    <source>
        <dbReference type="SAM" id="SignalP"/>
    </source>
</evidence>
<organism evidence="3 4">
    <name type="scientific">Portunus trituberculatus</name>
    <name type="common">Swimming crab</name>
    <name type="synonym">Neptunus trituberculatus</name>
    <dbReference type="NCBI Taxonomy" id="210409"/>
    <lineage>
        <taxon>Eukaryota</taxon>
        <taxon>Metazoa</taxon>
        <taxon>Ecdysozoa</taxon>
        <taxon>Arthropoda</taxon>
        <taxon>Crustacea</taxon>
        <taxon>Multicrustacea</taxon>
        <taxon>Malacostraca</taxon>
        <taxon>Eumalacostraca</taxon>
        <taxon>Eucarida</taxon>
        <taxon>Decapoda</taxon>
        <taxon>Pleocyemata</taxon>
        <taxon>Brachyura</taxon>
        <taxon>Eubrachyura</taxon>
        <taxon>Portunoidea</taxon>
        <taxon>Portunidae</taxon>
        <taxon>Portuninae</taxon>
        <taxon>Portunus</taxon>
    </lineage>
</organism>
<dbReference type="EMBL" id="VSRR010016113">
    <property type="protein sequence ID" value="MPC58928.1"/>
    <property type="molecule type" value="Genomic_DNA"/>
</dbReference>
<accession>A0A5B7GPI3</accession>
<evidence type="ECO:0000313" key="4">
    <source>
        <dbReference type="Proteomes" id="UP000324222"/>
    </source>
</evidence>
<name>A0A5B7GPI3_PORTR</name>
<feature type="chain" id="PRO_5022714809" evidence="2">
    <location>
        <begin position="21"/>
        <end position="67"/>
    </location>
</feature>
<evidence type="ECO:0000256" key="1">
    <source>
        <dbReference type="SAM" id="MobiDB-lite"/>
    </source>
</evidence>
<proteinExistence type="predicted"/>
<protein>
    <submittedName>
        <fullName evidence="3">Uncharacterized protein</fullName>
    </submittedName>
</protein>
<feature type="compositionally biased region" description="Polar residues" evidence="1">
    <location>
        <begin position="45"/>
        <end position="67"/>
    </location>
</feature>
<dbReference type="AlphaFoldDB" id="A0A5B7GPI3"/>